<dbReference type="AlphaFoldDB" id="A0AAE1UMI2"/>
<protein>
    <submittedName>
        <fullName evidence="1">Uncharacterized protein</fullName>
    </submittedName>
</protein>
<keyword evidence="2" id="KW-1185">Reference proteome</keyword>
<accession>A0AAE1UMI2</accession>
<evidence type="ECO:0000313" key="1">
    <source>
        <dbReference type="EMBL" id="KAK4326031.1"/>
    </source>
</evidence>
<dbReference type="Proteomes" id="UP001292094">
    <property type="component" value="Unassembled WGS sequence"/>
</dbReference>
<evidence type="ECO:0000313" key="2">
    <source>
        <dbReference type="Proteomes" id="UP001292094"/>
    </source>
</evidence>
<reference evidence="1" key="1">
    <citation type="submission" date="2023-11" db="EMBL/GenBank/DDBJ databases">
        <title>Genome assemblies of two species of porcelain crab, Petrolisthes cinctipes and Petrolisthes manimaculis (Anomura: Porcellanidae).</title>
        <authorList>
            <person name="Angst P."/>
        </authorList>
    </citation>
    <scope>NUCLEOTIDE SEQUENCE</scope>
    <source>
        <strain evidence="1">PB745_02</strain>
        <tissue evidence="1">Gill</tissue>
    </source>
</reference>
<proteinExistence type="predicted"/>
<name>A0AAE1UMI2_9EUCA</name>
<gene>
    <name evidence="1" type="ORF">Pmani_003408</name>
</gene>
<dbReference type="EMBL" id="JAWZYT010000252">
    <property type="protein sequence ID" value="KAK4326031.1"/>
    <property type="molecule type" value="Genomic_DNA"/>
</dbReference>
<comment type="caution">
    <text evidence="1">The sequence shown here is derived from an EMBL/GenBank/DDBJ whole genome shotgun (WGS) entry which is preliminary data.</text>
</comment>
<sequence length="77" mass="8980">MWTFTRDINTRLGWPNPRDPKTLKRCFLWPGSTTPMDLPLCLARQMFYEHWSIEGGEDMLGRPMIHLVCDPPTTSTD</sequence>
<organism evidence="1 2">
    <name type="scientific">Petrolisthes manimaculis</name>
    <dbReference type="NCBI Taxonomy" id="1843537"/>
    <lineage>
        <taxon>Eukaryota</taxon>
        <taxon>Metazoa</taxon>
        <taxon>Ecdysozoa</taxon>
        <taxon>Arthropoda</taxon>
        <taxon>Crustacea</taxon>
        <taxon>Multicrustacea</taxon>
        <taxon>Malacostraca</taxon>
        <taxon>Eumalacostraca</taxon>
        <taxon>Eucarida</taxon>
        <taxon>Decapoda</taxon>
        <taxon>Pleocyemata</taxon>
        <taxon>Anomura</taxon>
        <taxon>Galatheoidea</taxon>
        <taxon>Porcellanidae</taxon>
        <taxon>Petrolisthes</taxon>
    </lineage>
</organism>